<dbReference type="GO" id="GO:0030686">
    <property type="term" value="C:90S preribosome"/>
    <property type="evidence" value="ECO:0007669"/>
    <property type="project" value="InterPro"/>
</dbReference>
<protein>
    <submittedName>
        <fullName evidence="1">Uncharacterized protein</fullName>
    </submittedName>
</protein>
<comment type="caution">
    <text evidence="1">The sequence shown here is derived from an EMBL/GenBank/DDBJ whole genome shotgun (WGS) entry which is preliminary data.</text>
</comment>
<dbReference type="EMBL" id="LWCA01000293">
    <property type="protein sequence ID" value="OAF69367.1"/>
    <property type="molecule type" value="Genomic_DNA"/>
</dbReference>
<dbReference type="PANTHER" id="PTHR44163:SF1">
    <property type="entry name" value="U3 SMALL NUCLEOLAR RNA-ASSOCIATED PROTEIN 4 HOMOLOG"/>
    <property type="match status" value="1"/>
</dbReference>
<dbReference type="InterPro" id="IPR015943">
    <property type="entry name" value="WD40/YVTN_repeat-like_dom_sf"/>
</dbReference>
<dbReference type="GO" id="GO:0032040">
    <property type="term" value="C:small-subunit processome"/>
    <property type="evidence" value="ECO:0007669"/>
    <property type="project" value="TreeGrafter"/>
</dbReference>
<accession>A0A177B4Z5</accession>
<dbReference type="InterPro" id="IPR046351">
    <property type="entry name" value="UTP4"/>
</dbReference>
<dbReference type="OrthoDB" id="8883818at2759"/>
<dbReference type="AlphaFoldDB" id="A0A177B4Z5"/>
<gene>
    <name evidence="1" type="ORF">A3Q56_02894</name>
</gene>
<name>A0A177B4Z5_9BILA</name>
<evidence type="ECO:0000313" key="1">
    <source>
        <dbReference type="EMBL" id="OAF69367.1"/>
    </source>
</evidence>
<dbReference type="GO" id="GO:0000462">
    <property type="term" value="P:maturation of SSU-rRNA from tricistronic rRNA transcript (SSU-rRNA, 5.8S rRNA, LSU-rRNA)"/>
    <property type="evidence" value="ECO:0007669"/>
    <property type="project" value="InterPro"/>
</dbReference>
<reference evidence="1 2" key="1">
    <citation type="submission" date="2016-04" db="EMBL/GenBank/DDBJ databases">
        <title>The genome of Intoshia linei affirms orthonectids as highly simplified spiralians.</title>
        <authorList>
            <person name="Mikhailov K.V."/>
            <person name="Slusarev G.S."/>
            <person name="Nikitin M.A."/>
            <person name="Logacheva M.D."/>
            <person name="Penin A."/>
            <person name="Aleoshin V."/>
            <person name="Panchin Y.V."/>
        </authorList>
    </citation>
    <scope>NUCLEOTIDE SEQUENCE [LARGE SCALE GENOMIC DNA]</scope>
    <source>
        <strain evidence="1">Intl2013</strain>
        <tissue evidence="1">Whole animal</tissue>
    </source>
</reference>
<evidence type="ECO:0000313" key="2">
    <source>
        <dbReference type="Proteomes" id="UP000078046"/>
    </source>
</evidence>
<organism evidence="1 2">
    <name type="scientific">Intoshia linei</name>
    <dbReference type="NCBI Taxonomy" id="1819745"/>
    <lineage>
        <taxon>Eukaryota</taxon>
        <taxon>Metazoa</taxon>
        <taxon>Spiralia</taxon>
        <taxon>Lophotrochozoa</taxon>
        <taxon>Mesozoa</taxon>
        <taxon>Orthonectida</taxon>
        <taxon>Rhopaluridae</taxon>
        <taxon>Intoshia</taxon>
    </lineage>
</organism>
<dbReference type="InterPro" id="IPR036322">
    <property type="entry name" value="WD40_repeat_dom_sf"/>
</dbReference>
<proteinExistence type="predicted"/>
<dbReference type="PANTHER" id="PTHR44163">
    <property type="entry name" value="U3 SMALL NUCLEOLAR RNA-ASSOCIATED PROTEIN 4 HOMOLOG"/>
    <property type="match status" value="1"/>
</dbReference>
<dbReference type="Proteomes" id="UP000078046">
    <property type="component" value="Unassembled WGS sequence"/>
</dbReference>
<keyword evidence="2" id="KW-1185">Reference proteome</keyword>
<sequence length="468" mass="54584">MNSYLYYFHERPVLVLPENNDITIVTGTSDGFTTFWDIKLGFIKEFSSHKYDVRTISVLKDTVISTGVDAKLVHFKKITNENGFEWIQTFESRRQLFDIFHSIGITDTSVLVAGNGGMVNFVDKESNKIKSVITSIDRFFKVKSVKFTKKGHFVVQTNSKTLELWTLVDKDVSMCVKVDSEIIILNFSVNSTGSLIIYSTIDGMYLISISNTKKQINKSYQIVSNLKFPCFQESCFEYFINFEFLSDNIINENLVAVTLQNDFIIYNAVDSFQIVAKWKFEEQIVNIFVSKFQSIVALLSLTNTVYILSYSTVDKQNMNLKIISKNLFKNDINDLIFHLMDSLVLLEFCNNMIVEFDYKRRKYTKFTQKLLKKYPKTLRKTSTTNFNINYKNHLMYGENSNQILYICGNDEFTFDWEKDELNIVKKHLKFGYYGYINNGTSKVYAITRNRQNMFKSCPEIVYFKKYAQ</sequence>
<dbReference type="Gene3D" id="2.130.10.10">
    <property type="entry name" value="YVTN repeat-like/Quinoprotein amine dehydrogenase"/>
    <property type="match status" value="1"/>
</dbReference>
<dbReference type="SUPFAM" id="SSF50978">
    <property type="entry name" value="WD40 repeat-like"/>
    <property type="match status" value="1"/>
</dbReference>
<dbReference type="GO" id="GO:0034455">
    <property type="term" value="C:t-UTP complex"/>
    <property type="evidence" value="ECO:0007669"/>
    <property type="project" value="TreeGrafter"/>
</dbReference>
<dbReference type="GO" id="GO:0003723">
    <property type="term" value="F:RNA binding"/>
    <property type="evidence" value="ECO:0007669"/>
    <property type="project" value="TreeGrafter"/>
</dbReference>